<protein>
    <recommendedName>
        <fullName evidence="4">Autotransporter domain-containing protein</fullName>
    </recommendedName>
</protein>
<reference evidence="2 3" key="1">
    <citation type="submission" date="2019-04" db="EMBL/GenBank/DDBJ databases">
        <authorList>
            <person name="Van Vliet M D."/>
        </authorList>
    </citation>
    <scope>NUCLEOTIDE SEQUENCE [LARGE SCALE GENOMIC DNA]</scope>
    <source>
        <strain evidence="2 3">F1</strain>
    </source>
</reference>
<evidence type="ECO:0000313" key="2">
    <source>
        <dbReference type="EMBL" id="VGO15656.1"/>
    </source>
</evidence>
<gene>
    <name evidence="2" type="ORF">PDESU_04241</name>
</gene>
<evidence type="ECO:0000256" key="1">
    <source>
        <dbReference type="SAM" id="SignalP"/>
    </source>
</evidence>
<dbReference type="EMBL" id="CAAHFG010000002">
    <property type="protein sequence ID" value="VGO15656.1"/>
    <property type="molecule type" value="Genomic_DNA"/>
</dbReference>
<dbReference type="RefSeq" id="WP_168442467.1">
    <property type="nucleotide sequence ID" value="NZ_CAAHFG010000002.1"/>
</dbReference>
<name>A0A6C2U8C2_PONDE</name>
<feature type="signal peptide" evidence="1">
    <location>
        <begin position="1"/>
        <end position="23"/>
    </location>
</feature>
<sequence>MNRMNILVITTAIGVLSAASAKAQQTWSGGATGTWDTVAANWDGGSAWGNGSDAVFGAGAAFVQLDSGVAVGNLTLVDGVGSVDIQAIVDDTHLTLVGSPTWDLGTNTLHLVNTTPDTHLSMASGNTLTVIGAGEFNAGERPNDATTGLWDVSGSTLDFQAAVMRGNQRSVGEFDLVKMAGGSKFINERNSNQTYANNWELGSGEVTFDTRFTRASFLDGIVSGSGRLVYSGGGSSVAFLRINNPLNSFGGGVMSDGAAAVTSLQLNGTDDVLGAVPATFDPDNIILKDGGIIEIANMLDTMNPNRGITLDGGGVIIPAHAMTLGSPITGTGGLTIGVTDRGANVLTLTAAHDYEGNTTFTKGSVLLGASDLLPAGTVVSIGGTGGGTSALLMNGFDQTLGGLTSSGTNTKLINNDSTTNSTLTLNVTSDKQYGGNITGTGLIDLVKEGSARQAFLRASAYTTGLASLTINEGFVQWNSDDPNLGLVTVNAGGKIGGSGWINDVVLNSGSAIAPGYWVGSLNFRGDLDLSAICADNAGGIQITFDETVNDRILAESGTITLDGLGMADFTFGDNYGLVDGVYTVMTASAVSGTLDPADLAGAVGSKGATGSLSVSGGSVLLTVAAGDYSPFGTWTLGYGLIGDAAAADADPDADRYSNIQEYAFGGDPTNAAVQGHAPVGKVLVDGTTNWLTCAYGFRSDTNSGVSISAETTDNLVVGTWTTSGVMVLGTGTIDGTYDTVTNGIPMDGTSDFLGIFVEQE</sequence>
<keyword evidence="1" id="KW-0732">Signal</keyword>
<dbReference type="AlphaFoldDB" id="A0A6C2U8C2"/>
<feature type="chain" id="PRO_5025586420" description="Autotransporter domain-containing protein" evidence="1">
    <location>
        <begin position="24"/>
        <end position="760"/>
    </location>
</feature>
<proteinExistence type="predicted"/>
<evidence type="ECO:0000313" key="3">
    <source>
        <dbReference type="Proteomes" id="UP000366872"/>
    </source>
</evidence>
<accession>A0A6C2U8C2</accession>
<organism evidence="2 3">
    <name type="scientific">Pontiella desulfatans</name>
    <dbReference type="NCBI Taxonomy" id="2750659"/>
    <lineage>
        <taxon>Bacteria</taxon>
        <taxon>Pseudomonadati</taxon>
        <taxon>Kiritimatiellota</taxon>
        <taxon>Kiritimatiellia</taxon>
        <taxon>Kiritimatiellales</taxon>
        <taxon>Pontiellaceae</taxon>
        <taxon>Pontiella</taxon>
    </lineage>
</organism>
<evidence type="ECO:0008006" key="4">
    <source>
        <dbReference type="Google" id="ProtNLM"/>
    </source>
</evidence>
<keyword evidence="3" id="KW-1185">Reference proteome</keyword>
<dbReference type="Proteomes" id="UP000366872">
    <property type="component" value="Unassembled WGS sequence"/>
</dbReference>